<keyword evidence="1" id="KW-0805">Transcription regulation</keyword>
<keyword evidence="6" id="KW-1185">Reference proteome</keyword>
<dbReference type="GO" id="GO:0003677">
    <property type="term" value="F:DNA binding"/>
    <property type="evidence" value="ECO:0007669"/>
    <property type="project" value="UniProtKB-KW"/>
</dbReference>
<dbReference type="Pfam" id="PF07729">
    <property type="entry name" value="FCD"/>
    <property type="match status" value="1"/>
</dbReference>
<dbReference type="RefSeq" id="WP_123802643.1">
    <property type="nucleotide sequence ID" value="NZ_RMVG01000020.1"/>
</dbReference>
<dbReference type="InterPro" id="IPR036388">
    <property type="entry name" value="WH-like_DNA-bd_sf"/>
</dbReference>
<evidence type="ECO:0000259" key="4">
    <source>
        <dbReference type="PROSITE" id="PS50949"/>
    </source>
</evidence>
<reference evidence="5 6" key="1">
    <citation type="submission" date="2018-11" db="EMBL/GenBank/DDBJ databases">
        <title>Whole genome sequencing of Pantoea sp. RIT388.</title>
        <authorList>
            <person name="Gan H.M."/>
            <person name="Hudson A.O."/>
        </authorList>
    </citation>
    <scope>NUCLEOTIDE SEQUENCE [LARGE SCALE GENOMIC DNA]</scope>
    <source>
        <strain evidence="5 6">RIT388</strain>
    </source>
</reference>
<feature type="domain" description="HTH gntR-type" evidence="4">
    <location>
        <begin position="9"/>
        <end position="76"/>
    </location>
</feature>
<dbReference type="InterPro" id="IPR000524">
    <property type="entry name" value="Tscrpt_reg_HTH_GntR"/>
</dbReference>
<dbReference type="Proteomes" id="UP000281332">
    <property type="component" value="Unassembled WGS sequence"/>
</dbReference>
<organism evidence="5 6">
    <name type="scientific">Candidatus Pantoea deserta</name>
    <dbReference type="NCBI Taxonomy" id="1869313"/>
    <lineage>
        <taxon>Bacteria</taxon>
        <taxon>Pseudomonadati</taxon>
        <taxon>Pseudomonadota</taxon>
        <taxon>Gammaproteobacteria</taxon>
        <taxon>Enterobacterales</taxon>
        <taxon>Erwiniaceae</taxon>
        <taxon>Pantoea</taxon>
    </lineage>
</organism>
<evidence type="ECO:0000313" key="5">
    <source>
        <dbReference type="EMBL" id="RPD95911.1"/>
    </source>
</evidence>
<evidence type="ECO:0000256" key="3">
    <source>
        <dbReference type="ARBA" id="ARBA00023163"/>
    </source>
</evidence>
<proteinExistence type="predicted"/>
<dbReference type="Gene3D" id="1.20.120.530">
    <property type="entry name" value="GntR ligand-binding domain-like"/>
    <property type="match status" value="1"/>
</dbReference>
<evidence type="ECO:0000256" key="1">
    <source>
        <dbReference type="ARBA" id="ARBA00023015"/>
    </source>
</evidence>
<dbReference type="SMART" id="SM00895">
    <property type="entry name" value="FCD"/>
    <property type="match status" value="1"/>
</dbReference>
<sequence>MKALTALKDSLTQTTYSKLRHALLSCQLMPGTRVNTKELAEELNTNVGAIREALSRLTAENLVIAEPQKGFRVTPVSLQDLLDLTATRIMIECTCLSESVIHGDEAWEGEIIAAFHLLNRYGSDEHDHAGTEEWNIRHNRFHNALTAACPNKWLLKLQRMLFEQNERYRVLSVNLTAGKRDLHAEHKALMDAALDHNAKRISELMRAHIQLTTDTLIHLFDVSGTLKARSV</sequence>
<dbReference type="SMART" id="SM00345">
    <property type="entry name" value="HTH_GNTR"/>
    <property type="match status" value="1"/>
</dbReference>
<dbReference type="PANTHER" id="PTHR43537">
    <property type="entry name" value="TRANSCRIPTIONAL REGULATOR, GNTR FAMILY"/>
    <property type="match status" value="1"/>
</dbReference>
<keyword evidence="3" id="KW-0804">Transcription</keyword>
<name>A0A3N4NI80_9GAMM</name>
<dbReference type="SUPFAM" id="SSF46785">
    <property type="entry name" value="Winged helix' DNA-binding domain"/>
    <property type="match status" value="1"/>
</dbReference>
<gene>
    <name evidence="5" type="ORF">BBB56_19920</name>
</gene>
<dbReference type="AlphaFoldDB" id="A0A3N4NI80"/>
<comment type="caution">
    <text evidence="5">The sequence shown here is derived from an EMBL/GenBank/DDBJ whole genome shotgun (WGS) entry which is preliminary data.</text>
</comment>
<dbReference type="Gene3D" id="1.10.10.10">
    <property type="entry name" value="Winged helix-like DNA-binding domain superfamily/Winged helix DNA-binding domain"/>
    <property type="match status" value="1"/>
</dbReference>
<dbReference type="InterPro" id="IPR036390">
    <property type="entry name" value="WH_DNA-bd_sf"/>
</dbReference>
<protein>
    <submittedName>
        <fullName evidence="5">GntR family transcriptional regulator</fullName>
    </submittedName>
</protein>
<dbReference type="GO" id="GO:0003700">
    <property type="term" value="F:DNA-binding transcription factor activity"/>
    <property type="evidence" value="ECO:0007669"/>
    <property type="project" value="InterPro"/>
</dbReference>
<accession>A0A3N4NI80</accession>
<evidence type="ECO:0000313" key="6">
    <source>
        <dbReference type="Proteomes" id="UP000281332"/>
    </source>
</evidence>
<dbReference type="PANTHER" id="PTHR43537:SF20">
    <property type="entry name" value="HTH-TYPE TRANSCRIPTIONAL REPRESSOR GLAR"/>
    <property type="match status" value="1"/>
</dbReference>
<dbReference type="Pfam" id="PF00392">
    <property type="entry name" value="GntR"/>
    <property type="match status" value="1"/>
</dbReference>
<keyword evidence="2" id="KW-0238">DNA-binding</keyword>
<dbReference type="OrthoDB" id="7005926at2"/>
<dbReference type="InterPro" id="IPR008920">
    <property type="entry name" value="TF_FadR/GntR_C"/>
</dbReference>
<dbReference type="EMBL" id="RMVG01000020">
    <property type="protein sequence ID" value="RPD95911.1"/>
    <property type="molecule type" value="Genomic_DNA"/>
</dbReference>
<dbReference type="PROSITE" id="PS50949">
    <property type="entry name" value="HTH_GNTR"/>
    <property type="match status" value="1"/>
</dbReference>
<dbReference type="SUPFAM" id="SSF48008">
    <property type="entry name" value="GntR ligand-binding domain-like"/>
    <property type="match status" value="1"/>
</dbReference>
<dbReference type="CDD" id="cd07377">
    <property type="entry name" value="WHTH_GntR"/>
    <property type="match status" value="1"/>
</dbReference>
<evidence type="ECO:0000256" key="2">
    <source>
        <dbReference type="ARBA" id="ARBA00023125"/>
    </source>
</evidence>
<dbReference type="InterPro" id="IPR011711">
    <property type="entry name" value="GntR_C"/>
</dbReference>